<protein>
    <submittedName>
        <fullName evidence="5">Uncharacterized protein</fullName>
    </submittedName>
</protein>
<feature type="non-terminal residue" evidence="5">
    <location>
        <position position="407"/>
    </location>
</feature>
<dbReference type="SUPFAM" id="SSF50978">
    <property type="entry name" value="WD40 repeat-like"/>
    <property type="match status" value="1"/>
</dbReference>
<evidence type="ECO:0000313" key="6">
    <source>
        <dbReference type="Proteomes" id="UP000654075"/>
    </source>
</evidence>
<keyword evidence="2" id="KW-0677">Repeat</keyword>
<feature type="region of interest" description="Disordered" evidence="4">
    <location>
        <begin position="163"/>
        <end position="199"/>
    </location>
</feature>
<dbReference type="Pfam" id="PF21032">
    <property type="entry name" value="PROPPIN"/>
    <property type="match status" value="1"/>
</dbReference>
<dbReference type="Proteomes" id="UP000654075">
    <property type="component" value="Unassembled WGS sequence"/>
</dbReference>
<evidence type="ECO:0000256" key="1">
    <source>
        <dbReference type="ARBA" id="ARBA00022574"/>
    </source>
</evidence>
<dbReference type="InterPro" id="IPR001680">
    <property type="entry name" value="WD40_rpt"/>
</dbReference>
<evidence type="ECO:0000313" key="5">
    <source>
        <dbReference type="EMBL" id="CAE8615167.1"/>
    </source>
</evidence>
<dbReference type="GO" id="GO:0005737">
    <property type="term" value="C:cytoplasm"/>
    <property type="evidence" value="ECO:0007669"/>
    <property type="project" value="UniProtKB-ARBA"/>
</dbReference>
<dbReference type="InterPro" id="IPR048720">
    <property type="entry name" value="PROPPIN"/>
</dbReference>
<dbReference type="AlphaFoldDB" id="A0A813FN53"/>
<sequence>FNMGCSETGAAKLGLVTVVDTYTLKLVGTVFAHRSPVQALCLNPTGQLLATASCRGTVVRVFGVPALDMLFSFRRGASSCRILGLNFSRDSAHICAPSAGGTVHIFKNSERLLSELPLQSEEATIGAALREIGASKSGNDAAAEAAFDSAKVPTPPVGLRPCVPSAPVMLQPKENPNEAKAEAPASDGEPQSTDDEPEVEDDFGEWNLIVERPERLLELCVNPPSSYAFTPSSCSRAASAKNALQTLSAVSEFAVGNTAKYAKSLLQLLPQPCRELVDAPRAFAWVHLRDEEDPRDVRKLHSAGMCLQAVLGSAAQAEELRPQCGSYIACLSTTKRANGSPGRAEVLVASPVRGCAHVYEWSTTVGGECRLRTEHSFTGLCHRSPPPEPPSAGGVTGPHARPQSVAF</sequence>
<keyword evidence="6" id="KW-1185">Reference proteome</keyword>
<evidence type="ECO:0000256" key="4">
    <source>
        <dbReference type="SAM" id="MobiDB-lite"/>
    </source>
</evidence>
<dbReference type="OrthoDB" id="1667587at2759"/>
<feature type="region of interest" description="Disordered" evidence="4">
    <location>
        <begin position="380"/>
        <end position="407"/>
    </location>
</feature>
<comment type="caution">
    <text evidence="5">The sequence shown here is derived from an EMBL/GenBank/DDBJ whole genome shotgun (WGS) entry which is preliminary data.</text>
</comment>
<comment type="similarity">
    <text evidence="3">Belongs to the WD repeat PROPPIN family.</text>
</comment>
<gene>
    <name evidence="5" type="ORF">PGLA1383_LOCUS32883</name>
</gene>
<dbReference type="InterPro" id="IPR015943">
    <property type="entry name" value="WD40/YVTN_repeat-like_dom_sf"/>
</dbReference>
<proteinExistence type="inferred from homology"/>
<dbReference type="Gene3D" id="2.130.10.10">
    <property type="entry name" value="YVTN repeat-like/Quinoprotein amine dehydrogenase"/>
    <property type="match status" value="1"/>
</dbReference>
<evidence type="ECO:0000256" key="3">
    <source>
        <dbReference type="ARBA" id="ARBA00025740"/>
    </source>
</evidence>
<keyword evidence="1" id="KW-0853">WD repeat</keyword>
<dbReference type="PANTHER" id="PTHR11227">
    <property type="entry name" value="WD-REPEAT PROTEIN INTERACTING WITH PHOSPHOINOSIDES WIPI -RELATED"/>
    <property type="match status" value="1"/>
</dbReference>
<dbReference type="EMBL" id="CAJNNV010025576">
    <property type="protein sequence ID" value="CAE8615167.1"/>
    <property type="molecule type" value="Genomic_DNA"/>
</dbReference>
<evidence type="ECO:0000256" key="2">
    <source>
        <dbReference type="ARBA" id="ARBA00022737"/>
    </source>
</evidence>
<dbReference type="InterPro" id="IPR036322">
    <property type="entry name" value="WD40_repeat_dom_sf"/>
</dbReference>
<reference evidence="5" key="1">
    <citation type="submission" date="2021-02" db="EMBL/GenBank/DDBJ databases">
        <authorList>
            <person name="Dougan E. K."/>
            <person name="Rhodes N."/>
            <person name="Thang M."/>
            <person name="Chan C."/>
        </authorList>
    </citation>
    <scope>NUCLEOTIDE SEQUENCE</scope>
</reference>
<accession>A0A813FN53</accession>
<dbReference type="SMART" id="SM00320">
    <property type="entry name" value="WD40"/>
    <property type="match status" value="2"/>
</dbReference>
<organism evidence="5 6">
    <name type="scientific">Polarella glacialis</name>
    <name type="common">Dinoflagellate</name>
    <dbReference type="NCBI Taxonomy" id="89957"/>
    <lineage>
        <taxon>Eukaryota</taxon>
        <taxon>Sar</taxon>
        <taxon>Alveolata</taxon>
        <taxon>Dinophyceae</taxon>
        <taxon>Suessiales</taxon>
        <taxon>Suessiaceae</taxon>
        <taxon>Polarella</taxon>
    </lineage>
</organism>
<name>A0A813FN53_POLGL</name>